<protein>
    <recommendedName>
        <fullName evidence="4">Secreted protein</fullName>
    </recommendedName>
</protein>
<evidence type="ECO:0000313" key="2">
    <source>
        <dbReference type="EMBL" id="KAF2250861.1"/>
    </source>
</evidence>
<sequence length="82" mass="8650">MALLLALFDELRILVLAAGSGSGSAKTSLIHKTASASTASPLLLKIIRPVSIQAVEEKPTRKVHVRPRIVEAPTGGYQCAVM</sequence>
<keyword evidence="1" id="KW-0732">Signal</keyword>
<keyword evidence="3" id="KW-1185">Reference proteome</keyword>
<evidence type="ECO:0008006" key="4">
    <source>
        <dbReference type="Google" id="ProtNLM"/>
    </source>
</evidence>
<accession>A0A6A6IKA2</accession>
<dbReference type="EMBL" id="ML987193">
    <property type="protein sequence ID" value="KAF2250861.1"/>
    <property type="molecule type" value="Genomic_DNA"/>
</dbReference>
<feature type="chain" id="PRO_5025689781" description="Secreted protein" evidence="1">
    <location>
        <begin position="18"/>
        <end position="82"/>
    </location>
</feature>
<dbReference type="AlphaFoldDB" id="A0A6A6IKA2"/>
<evidence type="ECO:0000313" key="3">
    <source>
        <dbReference type="Proteomes" id="UP000800094"/>
    </source>
</evidence>
<dbReference type="RefSeq" id="XP_033685865.1">
    <property type="nucleotide sequence ID" value="XM_033828617.1"/>
</dbReference>
<name>A0A6A6IKA2_9PLEO</name>
<organism evidence="2 3">
    <name type="scientific">Trematosphaeria pertusa</name>
    <dbReference type="NCBI Taxonomy" id="390896"/>
    <lineage>
        <taxon>Eukaryota</taxon>
        <taxon>Fungi</taxon>
        <taxon>Dikarya</taxon>
        <taxon>Ascomycota</taxon>
        <taxon>Pezizomycotina</taxon>
        <taxon>Dothideomycetes</taxon>
        <taxon>Pleosporomycetidae</taxon>
        <taxon>Pleosporales</taxon>
        <taxon>Massarineae</taxon>
        <taxon>Trematosphaeriaceae</taxon>
        <taxon>Trematosphaeria</taxon>
    </lineage>
</organism>
<proteinExistence type="predicted"/>
<evidence type="ECO:0000256" key="1">
    <source>
        <dbReference type="SAM" id="SignalP"/>
    </source>
</evidence>
<reference evidence="2" key="1">
    <citation type="journal article" date="2020" name="Stud. Mycol.">
        <title>101 Dothideomycetes genomes: a test case for predicting lifestyles and emergence of pathogens.</title>
        <authorList>
            <person name="Haridas S."/>
            <person name="Albert R."/>
            <person name="Binder M."/>
            <person name="Bloem J."/>
            <person name="Labutti K."/>
            <person name="Salamov A."/>
            <person name="Andreopoulos B."/>
            <person name="Baker S."/>
            <person name="Barry K."/>
            <person name="Bills G."/>
            <person name="Bluhm B."/>
            <person name="Cannon C."/>
            <person name="Castanera R."/>
            <person name="Culley D."/>
            <person name="Daum C."/>
            <person name="Ezra D."/>
            <person name="Gonzalez J."/>
            <person name="Henrissat B."/>
            <person name="Kuo A."/>
            <person name="Liang C."/>
            <person name="Lipzen A."/>
            <person name="Lutzoni F."/>
            <person name="Magnuson J."/>
            <person name="Mondo S."/>
            <person name="Nolan M."/>
            <person name="Ohm R."/>
            <person name="Pangilinan J."/>
            <person name="Park H.-J."/>
            <person name="Ramirez L."/>
            <person name="Alfaro M."/>
            <person name="Sun H."/>
            <person name="Tritt A."/>
            <person name="Yoshinaga Y."/>
            <person name="Zwiers L.-H."/>
            <person name="Turgeon B."/>
            <person name="Goodwin S."/>
            <person name="Spatafora J."/>
            <person name="Crous P."/>
            <person name="Grigoriev I."/>
        </authorList>
    </citation>
    <scope>NUCLEOTIDE SEQUENCE</scope>
    <source>
        <strain evidence="2">CBS 122368</strain>
    </source>
</reference>
<gene>
    <name evidence="2" type="ORF">BU26DRAFT_517635</name>
</gene>
<dbReference type="GeneID" id="54581947"/>
<feature type="signal peptide" evidence="1">
    <location>
        <begin position="1"/>
        <end position="17"/>
    </location>
</feature>
<dbReference type="Proteomes" id="UP000800094">
    <property type="component" value="Unassembled WGS sequence"/>
</dbReference>